<dbReference type="AlphaFoldDB" id="A0A919MAA2"/>
<dbReference type="GO" id="GO:0004674">
    <property type="term" value="F:protein serine/threonine kinase activity"/>
    <property type="evidence" value="ECO:0007669"/>
    <property type="project" value="UniProtKB-KW"/>
</dbReference>
<dbReference type="InterPro" id="IPR050267">
    <property type="entry name" value="Anti-sigma-factor_SerPK"/>
</dbReference>
<sequence length="326" mass="34347">MWDLVSAYGPDVTDLCRASTALMTGIAGMGLSAGPAGATPRIRHFSDIASSRLESAQLTLDEGPCRDATATREPVLVADLAAGSWRRRWPWFTRAALEAGVRAVFALPLHAGAVDLYRAMPGPLNSADHLAAATFTAATAELLTLERHELHLTETFGPGWRGAQPIDAAGASGCVTSSTASTGTDGVLLACWFGPALLGPVRQKIGTLAIQHGLRGDHAHRFVLAMHEAVVNAVVHGGGHGQLLLWRRDGSLWCEISDHGPGMSTPEPFDAPPGIDTGTDTGTAPDRSGWAGLQFIRRACTSLEITTDPGGTRLLLSRRLDLRSAV</sequence>
<dbReference type="InterPro" id="IPR036890">
    <property type="entry name" value="HATPase_C_sf"/>
</dbReference>
<dbReference type="Proteomes" id="UP000619479">
    <property type="component" value="Unassembled WGS sequence"/>
</dbReference>
<feature type="domain" description="Histidine kinase/HSP90-like ATPase" evidence="2">
    <location>
        <begin position="195"/>
        <end position="317"/>
    </location>
</feature>
<dbReference type="PANTHER" id="PTHR35526:SF3">
    <property type="entry name" value="ANTI-SIGMA-F FACTOR RSBW"/>
    <property type="match status" value="1"/>
</dbReference>
<dbReference type="SUPFAM" id="SSF55874">
    <property type="entry name" value="ATPase domain of HSP90 chaperone/DNA topoisomerase II/histidine kinase"/>
    <property type="match status" value="1"/>
</dbReference>
<keyword evidence="1" id="KW-0723">Serine/threonine-protein kinase</keyword>
<name>A0A919MAA2_9ACTN</name>
<accession>A0A919MAA2</accession>
<dbReference type="PANTHER" id="PTHR35526">
    <property type="entry name" value="ANTI-SIGMA-F FACTOR RSBW-RELATED"/>
    <property type="match status" value="1"/>
</dbReference>
<dbReference type="Pfam" id="PF13581">
    <property type="entry name" value="HATPase_c_2"/>
    <property type="match status" value="1"/>
</dbReference>
<evidence type="ECO:0000259" key="2">
    <source>
        <dbReference type="Pfam" id="PF13581"/>
    </source>
</evidence>
<organism evidence="3 4">
    <name type="scientific">Actinoplanes cyaneus</name>
    <dbReference type="NCBI Taxonomy" id="52696"/>
    <lineage>
        <taxon>Bacteria</taxon>
        <taxon>Bacillati</taxon>
        <taxon>Actinomycetota</taxon>
        <taxon>Actinomycetes</taxon>
        <taxon>Micromonosporales</taxon>
        <taxon>Micromonosporaceae</taxon>
        <taxon>Actinoplanes</taxon>
    </lineage>
</organism>
<dbReference type="CDD" id="cd16936">
    <property type="entry name" value="HATPase_RsbW-like"/>
    <property type="match status" value="1"/>
</dbReference>
<dbReference type="SUPFAM" id="SSF55781">
    <property type="entry name" value="GAF domain-like"/>
    <property type="match status" value="1"/>
</dbReference>
<reference evidence="3" key="1">
    <citation type="submission" date="2021-01" db="EMBL/GenBank/DDBJ databases">
        <title>Whole genome shotgun sequence of Actinoplanes cyaneus NBRC 14990.</title>
        <authorList>
            <person name="Komaki H."/>
            <person name="Tamura T."/>
        </authorList>
    </citation>
    <scope>NUCLEOTIDE SEQUENCE</scope>
    <source>
        <strain evidence="3">NBRC 14990</strain>
    </source>
</reference>
<comment type="caution">
    <text evidence="3">The sequence shown here is derived from an EMBL/GenBank/DDBJ whole genome shotgun (WGS) entry which is preliminary data.</text>
</comment>
<dbReference type="InterPro" id="IPR029016">
    <property type="entry name" value="GAF-like_dom_sf"/>
</dbReference>
<keyword evidence="4" id="KW-1185">Reference proteome</keyword>
<evidence type="ECO:0000256" key="1">
    <source>
        <dbReference type="ARBA" id="ARBA00022527"/>
    </source>
</evidence>
<dbReference type="EMBL" id="BOMH01000013">
    <property type="protein sequence ID" value="GID63846.1"/>
    <property type="molecule type" value="Genomic_DNA"/>
</dbReference>
<evidence type="ECO:0000313" key="4">
    <source>
        <dbReference type="Proteomes" id="UP000619479"/>
    </source>
</evidence>
<dbReference type="InterPro" id="IPR003594">
    <property type="entry name" value="HATPase_dom"/>
</dbReference>
<dbReference type="Gene3D" id="3.30.565.10">
    <property type="entry name" value="Histidine kinase-like ATPase, C-terminal domain"/>
    <property type="match status" value="1"/>
</dbReference>
<proteinExistence type="predicted"/>
<keyword evidence="1" id="KW-0418">Kinase</keyword>
<keyword evidence="1" id="KW-0808">Transferase</keyword>
<protein>
    <recommendedName>
        <fullName evidence="2">Histidine kinase/HSP90-like ATPase domain-containing protein</fullName>
    </recommendedName>
</protein>
<dbReference type="Gene3D" id="3.30.450.40">
    <property type="match status" value="1"/>
</dbReference>
<evidence type="ECO:0000313" key="3">
    <source>
        <dbReference type="EMBL" id="GID63846.1"/>
    </source>
</evidence>
<gene>
    <name evidence="3" type="ORF">Acy02nite_17270</name>
</gene>